<evidence type="ECO:0000313" key="3">
    <source>
        <dbReference type="Proteomes" id="UP001175271"/>
    </source>
</evidence>
<protein>
    <recommendedName>
        <fullName evidence="4">Dynein light chain</fullName>
    </recommendedName>
</protein>
<reference evidence="2" key="1">
    <citation type="submission" date="2023-06" db="EMBL/GenBank/DDBJ databases">
        <title>Genomic analysis of the entomopathogenic nematode Steinernema hermaphroditum.</title>
        <authorList>
            <person name="Schwarz E.M."/>
            <person name="Heppert J.K."/>
            <person name="Baniya A."/>
            <person name="Schwartz H.T."/>
            <person name="Tan C.-H."/>
            <person name="Antoshechkin I."/>
            <person name="Sternberg P.W."/>
            <person name="Goodrich-Blair H."/>
            <person name="Dillman A.R."/>
        </authorList>
    </citation>
    <scope>NUCLEOTIDE SEQUENCE</scope>
    <source>
        <strain evidence="2">PS9179</strain>
        <tissue evidence="2">Whole animal</tissue>
    </source>
</reference>
<accession>A0AA39HYA2</accession>
<proteinExistence type="predicted"/>
<evidence type="ECO:0000256" key="1">
    <source>
        <dbReference type="SAM" id="MobiDB-lite"/>
    </source>
</evidence>
<dbReference type="AlphaFoldDB" id="A0AA39HYA2"/>
<keyword evidence="3" id="KW-1185">Reference proteome</keyword>
<sequence>MRRSIASIVNNTPVERDEDMEEHAQVLISHRRHFQQIQSQLHKTCGGDWGVIVLKKGHVSDNVFYSISATDEKSVVHTNHESGMKYIVFGVNVKKD</sequence>
<feature type="region of interest" description="Disordered" evidence="1">
    <location>
        <begin position="1"/>
        <end position="21"/>
    </location>
</feature>
<dbReference type="Proteomes" id="UP001175271">
    <property type="component" value="Unassembled WGS sequence"/>
</dbReference>
<dbReference type="EMBL" id="JAUCMV010000003">
    <property type="protein sequence ID" value="KAK0414370.1"/>
    <property type="molecule type" value="Genomic_DNA"/>
</dbReference>
<name>A0AA39HYA2_9BILA</name>
<gene>
    <name evidence="2" type="ORF">QR680_007283</name>
</gene>
<organism evidence="2 3">
    <name type="scientific">Steinernema hermaphroditum</name>
    <dbReference type="NCBI Taxonomy" id="289476"/>
    <lineage>
        <taxon>Eukaryota</taxon>
        <taxon>Metazoa</taxon>
        <taxon>Ecdysozoa</taxon>
        <taxon>Nematoda</taxon>
        <taxon>Chromadorea</taxon>
        <taxon>Rhabditida</taxon>
        <taxon>Tylenchina</taxon>
        <taxon>Panagrolaimomorpha</taxon>
        <taxon>Strongyloidoidea</taxon>
        <taxon>Steinernematidae</taxon>
        <taxon>Steinernema</taxon>
    </lineage>
</organism>
<evidence type="ECO:0000313" key="2">
    <source>
        <dbReference type="EMBL" id="KAK0414370.1"/>
    </source>
</evidence>
<comment type="caution">
    <text evidence="2">The sequence shown here is derived from an EMBL/GenBank/DDBJ whole genome shotgun (WGS) entry which is preliminary data.</text>
</comment>
<evidence type="ECO:0008006" key="4">
    <source>
        <dbReference type="Google" id="ProtNLM"/>
    </source>
</evidence>